<accession>A0A1Y6BTC3</accession>
<dbReference type="RefSeq" id="WP_085122540.1">
    <property type="nucleotide sequence ID" value="NZ_FWZX01000006.1"/>
</dbReference>
<dbReference type="PANTHER" id="PTHR42695">
    <property type="entry name" value="GLUTAMINE AMIDOTRANSFERASE YLR126C-RELATED"/>
    <property type="match status" value="1"/>
</dbReference>
<keyword evidence="3" id="KW-1185">Reference proteome</keyword>
<dbReference type="GO" id="GO:0005829">
    <property type="term" value="C:cytosol"/>
    <property type="evidence" value="ECO:0007669"/>
    <property type="project" value="TreeGrafter"/>
</dbReference>
<evidence type="ECO:0000259" key="1">
    <source>
        <dbReference type="Pfam" id="PF00117"/>
    </source>
</evidence>
<evidence type="ECO:0000313" key="3">
    <source>
        <dbReference type="Proteomes" id="UP000192917"/>
    </source>
</evidence>
<proteinExistence type="predicted"/>
<dbReference type="AlphaFoldDB" id="A0A1Y6BTC3"/>
<dbReference type="InterPro" id="IPR029062">
    <property type="entry name" value="Class_I_gatase-like"/>
</dbReference>
<dbReference type="InterPro" id="IPR044992">
    <property type="entry name" value="ChyE-like"/>
</dbReference>
<protein>
    <submittedName>
        <fullName evidence="2">GMP synthase (Glutamine-hydrolysing)</fullName>
    </submittedName>
</protein>
<dbReference type="InterPro" id="IPR017926">
    <property type="entry name" value="GATASE"/>
</dbReference>
<feature type="domain" description="Glutamine amidotransferase" evidence="1">
    <location>
        <begin position="19"/>
        <end position="183"/>
    </location>
</feature>
<dbReference type="Proteomes" id="UP000192917">
    <property type="component" value="Unassembled WGS sequence"/>
</dbReference>
<name>A0A1Y6BTC3_9PROT</name>
<dbReference type="CDD" id="cd01741">
    <property type="entry name" value="GATase1_1"/>
    <property type="match status" value="1"/>
</dbReference>
<dbReference type="PROSITE" id="PS51273">
    <property type="entry name" value="GATASE_TYPE_1"/>
    <property type="match status" value="1"/>
</dbReference>
<organism evidence="2 3">
    <name type="scientific">Tistlia consotensis USBA 355</name>
    <dbReference type="NCBI Taxonomy" id="560819"/>
    <lineage>
        <taxon>Bacteria</taxon>
        <taxon>Pseudomonadati</taxon>
        <taxon>Pseudomonadota</taxon>
        <taxon>Alphaproteobacteria</taxon>
        <taxon>Rhodospirillales</taxon>
        <taxon>Rhodovibrionaceae</taxon>
        <taxon>Tistlia</taxon>
    </lineage>
</organism>
<dbReference type="Gene3D" id="3.40.50.880">
    <property type="match status" value="1"/>
</dbReference>
<gene>
    <name evidence="2" type="ORF">SAMN05428998_10683</name>
</gene>
<sequence>MSDTVLLIRHMPGARQDRVAESLARRGYALEQVWVAEGQPLPEPDERHAGAVVYGGAQMASRVEEHDYLVRELAWIERWLGTGKPYLGICLGGQMLARAAGARVAPHAEGLTEIGYVPIAPSERAPDFVPRGLGVYHWHREGFELPAGAELLARGPVFENQAFRLGATAYGLQYHPEVTLEMMEAWMAEAADMLTLPGAHSAEVQRADAERHHGPLGAWLEGFLERWIGQRVAQPA</sequence>
<reference evidence="2 3" key="1">
    <citation type="submission" date="2017-04" db="EMBL/GenBank/DDBJ databases">
        <authorList>
            <person name="Afonso C.L."/>
            <person name="Miller P.J."/>
            <person name="Scott M.A."/>
            <person name="Spackman E."/>
            <person name="Goraichik I."/>
            <person name="Dimitrov K.M."/>
            <person name="Suarez D.L."/>
            <person name="Swayne D.E."/>
        </authorList>
    </citation>
    <scope>NUCLEOTIDE SEQUENCE [LARGE SCALE GENOMIC DNA]</scope>
    <source>
        <strain evidence="2 3">USBA 355</strain>
    </source>
</reference>
<dbReference type="EMBL" id="FWZX01000006">
    <property type="protein sequence ID" value="SMF17156.1"/>
    <property type="molecule type" value="Genomic_DNA"/>
</dbReference>
<dbReference type="SUPFAM" id="SSF52317">
    <property type="entry name" value="Class I glutamine amidotransferase-like"/>
    <property type="match status" value="1"/>
</dbReference>
<evidence type="ECO:0000313" key="2">
    <source>
        <dbReference type="EMBL" id="SMF17156.1"/>
    </source>
</evidence>
<dbReference type="PANTHER" id="PTHR42695:SF5">
    <property type="entry name" value="GLUTAMINE AMIDOTRANSFERASE YLR126C-RELATED"/>
    <property type="match status" value="1"/>
</dbReference>
<dbReference type="Pfam" id="PF00117">
    <property type="entry name" value="GATase"/>
    <property type="match status" value="1"/>
</dbReference>
<dbReference type="STRING" id="560819.SAMN05428998_10683"/>